<keyword evidence="1" id="KW-1133">Transmembrane helix</keyword>
<proteinExistence type="predicted"/>
<feature type="transmembrane region" description="Helical" evidence="1">
    <location>
        <begin position="59"/>
        <end position="76"/>
    </location>
</feature>
<dbReference type="AlphaFoldDB" id="A0AAD0QRY0"/>
<feature type="transmembrane region" description="Helical" evidence="1">
    <location>
        <begin position="33"/>
        <end position="53"/>
    </location>
</feature>
<feature type="transmembrane region" description="Helical" evidence="1">
    <location>
        <begin position="148"/>
        <end position="165"/>
    </location>
</feature>
<evidence type="ECO:0000313" key="3">
    <source>
        <dbReference type="Proteomes" id="UP000256503"/>
    </source>
</evidence>
<evidence type="ECO:0000313" key="2">
    <source>
        <dbReference type="EMBL" id="AXM94523.1"/>
    </source>
</evidence>
<evidence type="ECO:0000256" key="1">
    <source>
        <dbReference type="SAM" id="Phobius"/>
    </source>
</evidence>
<sequence length="241" mass="27389">MKLAEWAEVQEIYKRSRRQPNKRLFNRANARRLWPMWAGFASTLILIAFLLWAMARPALLPYACMAFLPWGLALYLTRAAGLRTMHAQAFADHVIDRQSIHHRESTLCYTFFLESLRNQGYTAAKARELSAYSDLIGKPPRPPVSQNLGFASLVAFMIAISTELIKNLDVFTRQGAAVVMMGVAALFIYWLVLDGIYSGAYQKAWIKRYLDMAAWDLEHSTAFDDEAAQDWSKIRGQTASS</sequence>
<accession>A0AAD0QRY0</accession>
<feature type="transmembrane region" description="Helical" evidence="1">
    <location>
        <begin position="177"/>
        <end position="197"/>
    </location>
</feature>
<dbReference type="EMBL" id="CP031146">
    <property type="protein sequence ID" value="AXM94523.1"/>
    <property type="molecule type" value="Genomic_DNA"/>
</dbReference>
<organism evidence="2 3">
    <name type="scientific">Pseudomonas plecoglossicida</name>
    <dbReference type="NCBI Taxonomy" id="70775"/>
    <lineage>
        <taxon>Bacteria</taxon>
        <taxon>Pseudomonadati</taxon>
        <taxon>Pseudomonadota</taxon>
        <taxon>Gammaproteobacteria</taxon>
        <taxon>Pseudomonadales</taxon>
        <taxon>Pseudomonadaceae</taxon>
        <taxon>Pseudomonas</taxon>
    </lineage>
</organism>
<keyword evidence="1" id="KW-0812">Transmembrane</keyword>
<name>A0AAD0QRY0_PSEDL</name>
<gene>
    <name evidence="2" type="ORF">DVB73_01085</name>
</gene>
<keyword evidence="1" id="KW-0472">Membrane</keyword>
<dbReference type="Proteomes" id="UP000256503">
    <property type="component" value="Chromosome"/>
</dbReference>
<reference evidence="2 3" key="1">
    <citation type="submission" date="2018-07" db="EMBL/GenBank/DDBJ databases">
        <title>Complete genome sequence of a Pseudomonas plecoglossicida strain pathogenic to the marine fish, Larimichthys crocea.</title>
        <authorList>
            <person name="Tao Z."/>
        </authorList>
    </citation>
    <scope>NUCLEOTIDE SEQUENCE [LARGE SCALE GENOMIC DNA]</scope>
    <source>
        <strain evidence="2 3">XSDHY-P</strain>
    </source>
</reference>
<protein>
    <submittedName>
        <fullName evidence="2">Uncharacterized protein</fullName>
    </submittedName>
</protein>